<dbReference type="PROSITE" id="PS51257">
    <property type="entry name" value="PROKAR_LIPOPROTEIN"/>
    <property type="match status" value="1"/>
</dbReference>
<dbReference type="Proteomes" id="UP001593833">
    <property type="component" value="Unassembled WGS sequence"/>
</dbReference>
<organism evidence="1 2">
    <name type="scientific">Eiseniibacteriota bacterium</name>
    <dbReference type="NCBI Taxonomy" id="2212470"/>
    <lineage>
        <taxon>Bacteria</taxon>
        <taxon>Candidatus Eiseniibacteriota</taxon>
    </lineage>
</organism>
<evidence type="ECO:0000313" key="2">
    <source>
        <dbReference type="Proteomes" id="UP001593833"/>
    </source>
</evidence>
<evidence type="ECO:0000313" key="1">
    <source>
        <dbReference type="EMBL" id="MFC1573064.1"/>
    </source>
</evidence>
<accession>A0ABV6YLL6</accession>
<evidence type="ECO:0008006" key="3">
    <source>
        <dbReference type="Google" id="ProtNLM"/>
    </source>
</evidence>
<protein>
    <recommendedName>
        <fullName evidence="3">Peptidase M60 domain-containing protein</fullName>
    </recommendedName>
</protein>
<gene>
    <name evidence="1" type="ORF">ACFL6M_05640</name>
</gene>
<name>A0ABV6YLL6_UNCEI</name>
<reference evidence="1 2" key="1">
    <citation type="submission" date="2024-09" db="EMBL/GenBank/DDBJ databases">
        <authorList>
            <person name="D'Angelo T."/>
        </authorList>
    </citation>
    <scope>NUCLEOTIDE SEQUENCE [LARGE SCALE GENOMIC DNA]</scope>
    <source>
        <strain evidence="1">SAG AM-320-E07</strain>
    </source>
</reference>
<keyword evidence="2" id="KW-1185">Reference proteome</keyword>
<dbReference type="EMBL" id="JBHPKH010000069">
    <property type="protein sequence ID" value="MFC1573064.1"/>
    <property type="molecule type" value="Genomic_DNA"/>
</dbReference>
<comment type="caution">
    <text evidence="1">The sequence shown here is derived from an EMBL/GenBank/DDBJ whole genome shotgun (WGS) entry which is preliminary data.</text>
</comment>
<sequence>MGRRYLLLGSFLGVLMAGGCSEKEPTTPGGDGDTAMATETIGNEGGKVTTDEVVLSVPAGALAHDHTLSISKSDDEHPFEQSNESVYMLDGIPEDLDAPITLKFYAGGSDKDGPTALFIGETRESASQGRELTWYEVACQDSAGWCVATLDRGPYDLGERAVPTFQVTPVKGLQKVTSSEGHFEILYPPEEVALSLAVSLAEKFEAAYDEVRALGFDFGAVDTIWPRPVNVMDLLVNYDQLGRYTIAPYGKGVFAVDPVVFLHPDAPGVVAYHEVFHMAQDFYDFRPPTEWKTVDRSRLWLDEACSSWIEQKAQSDPEFSPIGLQPVNYLVPLWFGIWGPRHMEPDVYGYGMSTVIKYVTALQGEGRILDIYKVYPDSADVMSSMQEACDPPPEEWMTDYHHQVVMEDIYVFDDGEIFEDKDIPEVTITGDPSFYETHGSVRPFAAEITRIVVTPERPDQFARLEFSVEEPFDLAVFGLKTGQTPTMLGQGTNPVIVGDLPDHLQTYEKFFLLASRPYRTPGDDSFDLQPIHWKVELTEEQDLTRFETAIISCRYVATWDDGTVPRQGLNFSAQTGSFTGGHFHAPWDYFDNDAQKTGHITITLDAESLNVLSWSAEQRWQYDGDSYNLYQMEGTGMILEDMADSQIEYEIYDTPACGVITSIYVKNVRDGVTTRELLDHDCNDESYITIRIRDEEEL</sequence>
<proteinExistence type="predicted"/>